<evidence type="ECO:0000313" key="10">
    <source>
        <dbReference type="EnsemblPlants" id="Kaladp0066s0020.1.v1.1"/>
    </source>
</evidence>
<evidence type="ECO:0000256" key="5">
    <source>
        <dbReference type="ARBA" id="ARBA00022989"/>
    </source>
</evidence>
<dbReference type="Pfam" id="PF13839">
    <property type="entry name" value="PC-Esterase"/>
    <property type="match status" value="1"/>
</dbReference>
<evidence type="ECO:0000256" key="3">
    <source>
        <dbReference type="ARBA" id="ARBA00022692"/>
    </source>
</evidence>
<keyword evidence="11" id="KW-1185">Reference proteome</keyword>
<reference evidence="10" key="1">
    <citation type="submission" date="2021-01" db="UniProtKB">
        <authorList>
            <consortium name="EnsemblPlants"/>
        </authorList>
    </citation>
    <scope>IDENTIFICATION</scope>
</reference>
<dbReference type="GO" id="GO:0016413">
    <property type="term" value="F:O-acetyltransferase activity"/>
    <property type="evidence" value="ECO:0007669"/>
    <property type="project" value="InterPro"/>
</dbReference>
<dbReference type="PANTHER" id="PTHR32285:SF241">
    <property type="entry name" value="PROTEIN TRICHOME BIREFRINGENCE-LIKE 4"/>
    <property type="match status" value="1"/>
</dbReference>
<keyword evidence="3 7" id="KW-0812">Transmembrane</keyword>
<evidence type="ECO:0000256" key="2">
    <source>
        <dbReference type="ARBA" id="ARBA00007727"/>
    </source>
</evidence>
<dbReference type="AlphaFoldDB" id="A0A7N0UHE5"/>
<evidence type="ECO:0000313" key="11">
    <source>
        <dbReference type="Proteomes" id="UP000594263"/>
    </source>
</evidence>
<dbReference type="Gramene" id="Kaladp0066s0020.1.v1.1">
    <property type="protein sequence ID" value="Kaladp0066s0020.1.v1.1"/>
    <property type="gene ID" value="Kaladp0066s0020.v1.1"/>
</dbReference>
<accession>A0A7N0UHE5</accession>
<dbReference type="InterPro" id="IPR029962">
    <property type="entry name" value="TBL"/>
</dbReference>
<evidence type="ECO:0000256" key="4">
    <source>
        <dbReference type="ARBA" id="ARBA00022968"/>
    </source>
</evidence>
<protein>
    <recommendedName>
        <fullName evidence="12">Trichome birefringence-like N-terminal domain-containing protein</fullName>
    </recommendedName>
</protein>
<evidence type="ECO:0000259" key="9">
    <source>
        <dbReference type="Pfam" id="PF14416"/>
    </source>
</evidence>
<feature type="transmembrane region" description="Helical" evidence="7">
    <location>
        <begin position="20"/>
        <end position="41"/>
    </location>
</feature>
<proteinExistence type="inferred from homology"/>
<name>A0A7N0UHE5_KALFE</name>
<feature type="domain" description="Trichome birefringence-like C-terminal" evidence="8">
    <location>
        <begin position="164"/>
        <end position="439"/>
    </location>
</feature>
<comment type="subcellular location">
    <subcellularLocation>
        <location evidence="1">Membrane</location>
        <topology evidence="1">Single-pass membrane protein</topology>
    </subcellularLocation>
</comment>
<dbReference type="EnsemblPlants" id="Kaladp0066s0020.1.v1.1">
    <property type="protein sequence ID" value="Kaladp0066s0020.1.v1.1"/>
    <property type="gene ID" value="Kaladp0066s0020.v1.1"/>
</dbReference>
<keyword evidence="6 7" id="KW-0472">Membrane</keyword>
<evidence type="ECO:0008006" key="12">
    <source>
        <dbReference type="Google" id="ProtNLM"/>
    </source>
</evidence>
<evidence type="ECO:0000256" key="6">
    <source>
        <dbReference type="ARBA" id="ARBA00023136"/>
    </source>
</evidence>
<evidence type="ECO:0000259" key="8">
    <source>
        <dbReference type="Pfam" id="PF13839"/>
    </source>
</evidence>
<dbReference type="Pfam" id="PF14416">
    <property type="entry name" value="PMR5N"/>
    <property type="match status" value="1"/>
</dbReference>
<evidence type="ECO:0000256" key="7">
    <source>
        <dbReference type="SAM" id="Phobius"/>
    </source>
</evidence>
<keyword evidence="5 7" id="KW-1133">Transmembrane helix</keyword>
<organism evidence="10 11">
    <name type="scientific">Kalanchoe fedtschenkoi</name>
    <name type="common">Lavender scallops</name>
    <name type="synonym">South American air plant</name>
    <dbReference type="NCBI Taxonomy" id="63787"/>
    <lineage>
        <taxon>Eukaryota</taxon>
        <taxon>Viridiplantae</taxon>
        <taxon>Streptophyta</taxon>
        <taxon>Embryophyta</taxon>
        <taxon>Tracheophyta</taxon>
        <taxon>Spermatophyta</taxon>
        <taxon>Magnoliopsida</taxon>
        <taxon>eudicotyledons</taxon>
        <taxon>Gunneridae</taxon>
        <taxon>Pentapetalae</taxon>
        <taxon>Saxifragales</taxon>
        <taxon>Crassulaceae</taxon>
        <taxon>Kalanchoe</taxon>
    </lineage>
</organism>
<keyword evidence="4" id="KW-0735">Signal-anchor</keyword>
<dbReference type="GO" id="GO:0016020">
    <property type="term" value="C:membrane"/>
    <property type="evidence" value="ECO:0007669"/>
    <property type="project" value="UniProtKB-SubCell"/>
</dbReference>
<comment type="similarity">
    <text evidence="2">Belongs to the PC-esterase family. TBL subfamily.</text>
</comment>
<dbReference type="Proteomes" id="UP000594263">
    <property type="component" value="Unplaced"/>
</dbReference>
<feature type="domain" description="Trichome birefringence-like N-terminal" evidence="9">
    <location>
        <begin position="111"/>
        <end position="163"/>
    </location>
</feature>
<sequence length="445" mass="50686">MAPKRINVSKLLQRLTRPRYLAIVLLLFFFISLYLICSSVLINQSPFLVVTSLAVQASSFIFSFTPIASFKSFLVNETSGANATLSAFIVPERSLRMADHYGADWTEKLSSCDLFDGSWVADDDSPVYKPGSCPYVDKAFDCFKNGRPDSGFLKHRWKPAKCEIPRFNGTEMLKLLTGKRMVFVGDSLNRNMWESLVCAIRESMHDKTKMVEVSGSREFKTQSFYSFKFEGCNCSIDFIRSPFLIKELRTGSRFEGVRLDKMHDKADEYRDADIVVFNSGHWWTHSKTKKGENFFREGDRIYSSLPVAEAYTRAMRTWGKWVDENMHPHRTRVFFRGYSASHFKGGQWNSGGNCHGETKPISNESHLAPYPSMMMSIAESVFAEMKTPVFYLNITKMTAYRKDGHPSIFRPPGKAGMPQDCSHWCLPGVPDSWNELLYAALVASQ</sequence>
<dbReference type="InterPro" id="IPR025846">
    <property type="entry name" value="TBL_N"/>
</dbReference>
<dbReference type="GO" id="GO:0005794">
    <property type="term" value="C:Golgi apparatus"/>
    <property type="evidence" value="ECO:0007669"/>
    <property type="project" value="TreeGrafter"/>
</dbReference>
<dbReference type="InterPro" id="IPR026057">
    <property type="entry name" value="TBL_C"/>
</dbReference>
<dbReference type="OMA" id="MERTRMN"/>
<dbReference type="PANTHER" id="PTHR32285">
    <property type="entry name" value="PROTEIN TRICHOME BIREFRINGENCE-LIKE 9-RELATED"/>
    <property type="match status" value="1"/>
</dbReference>
<evidence type="ECO:0000256" key="1">
    <source>
        <dbReference type="ARBA" id="ARBA00004167"/>
    </source>
</evidence>